<feature type="compositionally biased region" description="Basic and acidic residues" evidence="1">
    <location>
        <begin position="1"/>
        <end position="11"/>
    </location>
</feature>
<organism evidence="2 3">
    <name type="scientific">Sphaeroforma arctica JP610</name>
    <dbReference type="NCBI Taxonomy" id="667725"/>
    <lineage>
        <taxon>Eukaryota</taxon>
        <taxon>Ichthyosporea</taxon>
        <taxon>Ichthyophonida</taxon>
        <taxon>Sphaeroforma</taxon>
    </lineage>
</organism>
<sequence length="90" mass="9571">MTADTVAKDGVNKPSAHADSNGSAVAMLSNDAQIVKPELARDRQTSTRESAISRGKAAIMHTHTSGDGAKTAEKHGHRRVMEDGTQVFKK</sequence>
<protein>
    <submittedName>
        <fullName evidence="2">Uncharacterized protein</fullName>
    </submittedName>
</protein>
<evidence type="ECO:0000313" key="3">
    <source>
        <dbReference type="Proteomes" id="UP000054560"/>
    </source>
</evidence>
<keyword evidence="3" id="KW-1185">Reference proteome</keyword>
<name>A0A0L0FE57_9EUKA</name>
<feature type="region of interest" description="Disordered" evidence="1">
    <location>
        <begin position="1"/>
        <end position="90"/>
    </location>
</feature>
<dbReference type="AlphaFoldDB" id="A0A0L0FE57"/>
<dbReference type="Proteomes" id="UP000054560">
    <property type="component" value="Unassembled WGS sequence"/>
</dbReference>
<dbReference type="EMBL" id="KQ243894">
    <property type="protein sequence ID" value="KNC75035.1"/>
    <property type="molecule type" value="Genomic_DNA"/>
</dbReference>
<proteinExistence type="predicted"/>
<accession>A0A0L0FE57</accession>
<feature type="compositionally biased region" description="Basic and acidic residues" evidence="1">
    <location>
        <begin position="70"/>
        <end position="82"/>
    </location>
</feature>
<feature type="non-terminal residue" evidence="2">
    <location>
        <position position="90"/>
    </location>
</feature>
<dbReference type="GeneID" id="25912934"/>
<evidence type="ECO:0000256" key="1">
    <source>
        <dbReference type="SAM" id="MobiDB-lite"/>
    </source>
</evidence>
<gene>
    <name evidence="2" type="ORF">SARC_12430</name>
</gene>
<reference evidence="2 3" key="1">
    <citation type="submission" date="2011-02" db="EMBL/GenBank/DDBJ databases">
        <title>The Genome Sequence of Sphaeroforma arctica JP610.</title>
        <authorList>
            <consortium name="The Broad Institute Genome Sequencing Platform"/>
            <person name="Russ C."/>
            <person name="Cuomo C."/>
            <person name="Young S.K."/>
            <person name="Zeng Q."/>
            <person name="Gargeya S."/>
            <person name="Alvarado L."/>
            <person name="Berlin A."/>
            <person name="Chapman S.B."/>
            <person name="Chen Z."/>
            <person name="Freedman E."/>
            <person name="Gellesch M."/>
            <person name="Goldberg J."/>
            <person name="Griggs A."/>
            <person name="Gujja S."/>
            <person name="Heilman E."/>
            <person name="Heiman D."/>
            <person name="Howarth C."/>
            <person name="Mehta T."/>
            <person name="Neiman D."/>
            <person name="Pearson M."/>
            <person name="Roberts A."/>
            <person name="Saif S."/>
            <person name="Shea T."/>
            <person name="Shenoy N."/>
            <person name="Sisk P."/>
            <person name="Stolte C."/>
            <person name="Sykes S."/>
            <person name="White J."/>
            <person name="Yandava C."/>
            <person name="Burger G."/>
            <person name="Gray M.W."/>
            <person name="Holland P.W.H."/>
            <person name="King N."/>
            <person name="Lang F.B.F."/>
            <person name="Roger A.J."/>
            <person name="Ruiz-Trillo I."/>
            <person name="Haas B."/>
            <person name="Nusbaum C."/>
            <person name="Birren B."/>
        </authorList>
    </citation>
    <scope>NUCLEOTIDE SEQUENCE [LARGE SCALE GENOMIC DNA]</scope>
    <source>
        <strain evidence="2 3">JP610</strain>
    </source>
</reference>
<evidence type="ECO:0000313" key="2">
    <source>
        <dbReference type="EMBL" id="KNC75035.1"/>
    </source>
</evidence>
<dbReference type="RefSeq" id="XP_014148937.1">
    <property type="nucleotide sequence ID" value="XM_014293462.1"/>
</dbReference>